<dbReference type="Proteomes" id="UP001165366">
    <property type="component" value="Unassembled WGS sequence"/>
</dbReference>
<dbReference type="PANTHER" id="PTHR30349:SF64">
    <property type="entry name" value="PROPHAGE INTEGRASE INTD-RELATED"/>
    <property type="match status" value="1"/>
</dbReference>
<dbReference type="InterPro" id="IPR010998">
    <property type="entry name" value="Integrase_recombinase_N"/>
</dbReference>
<evidence type="ECO:0000259" key="6">
    <source>
        <dbReference type="PROSITE" id="PS51898"/>
    </source>
</evidence>
<dbReference type="RefSeq" id="WP_237852626.1">
    <property type="nucleotide sequence ID" value="NZ_JAKLWS010000003.1"/>
</dbReference>
<dbReference type="Gene3D" id="1.10.150.130">
    <property type="match status" value="1"/>
</dbReference>
<comment type="similarity">
    <text evidence="1">Belongs to the 'phage' integrase family.</text>
</comment>
<protein>
    <submittedName>
        <fullName evidence="8">Tyrosine-type recombinase/integrase</fullName>
    </submittedName>
</protein>
<evidence type="ECO:0000256" key="3">
    <source>
        <dbReference type="ARBA" id="ARBA00023125"/>
    </source>
</evidence>
<reference evidence="8" key="1">
    <citation type="submission" date="2022-01" db="EMBL/GenBank/DDBJ databases">
        <authorList>
            <person name="Wang Y."/>
        </authorList>
    </citation>
    <scope>NUCLEOTIDE SEQUENCE</scope>
    <source>
        <strain evidence="8">WB101</strain>
    </source>
</reference>
<keyword evidence="9" id="KW-1185">Reference proteome</keyword>
<feature type="domain" description="Tyr recombinase" evidence="6">
    <location>
        <begin position="176"/>
        <end position="379"/>
    </location>
</feature>
<dbReference type="EMBL" id="JAKLWS010000003">
    <property type="protein sequence ID" value="MCG2587783.1"/>
    <property type="molecule type" value="Genomic_DNA"/>
</dbReference>
<evidence type="ECO:0000313" key="9">
    <source>
        <dbReference type="Proteomes" id="UP001165366"/>
    </source>
</evidence>
<reference evidence="8" key="2">
    <citation type="submission" date="2024-05" db="EMBL/GenBank/DDBJ databases">
        <title>Rhodohalobacter halophilus gen. nov., sp. nov., a moderately halophilic member of the family Balneolaceae.</title>
        <authorList>
            <person name="Xia J."/>
        </authorList>
    </citation>
    <scope>NUCLEOTIDE SEQUENCE</scope>
    <source>
        <strain evidence="8">WB101</strain>
    </source>
</reference>
<sequence>MASLKKRGKNYSIVFKKHIDGKPITKTYAIGTKYKKIAEQKKVHYEKLYDSGKINPFDPEWNLKDYEEEQIQESSPSEYSVILDRLIDDFLDSKTGVTQKTKDTYEEILKRFSREVGKTMPIQRVNSDDVANFCLRKDLANASKKNYHRHLKAFFNWLVEKGIIEKNPCKDVSLPKVKDNLSEKIIEERHLDLIFESYRKVHAKKRKNGDLNTSMSKKNWFRPLVMTGFYTGMRRKELIQLKWANVHLNDRMIRITDTKSGKERTVPIFDPLYKILKAWYRLNGRPSSGLVFPHPNSTSKHEFALTGDHIYRVFKRFVKKAGLKKTINIHSLRHSCATFLFRNDFDSLEIKKLLGHSSLEVTNRYVQLVTTDLLNKAEKTGLITEMK</sequence>
<dbReference type="InterPro" id="IPR044068">
    <property type="entry name" value="CB"/>
</dbReference>
<dbReference type="InterPro" id="IPR002104">
    <property type="entry name" value="Integrase_catalytic"/>
</dbReference>
<evidence type="ECO:0000313" key="8">
    <source>
        <dbReference type="EMBL" id="MCG2587783.1"/>
    </source>
</evidence>
<dbReference type="InterPro" id="IPR050090">
    <property type="entry name" value="Tyrosine_recombinase_XerCD"/>
</dbReference>
<dbReference type="PROSITE" id="PS51898">
    <property type="entry name" value="TYR_RECOMBINASE"/>
    <property type="match status" value="1"/>
</dbReference>
<dbReference type="InterPro" id="IPR011010">
    <property type="entry name" value="DNA_brk_join_enz"/>
</dbReference>
<keyword evidence="4" id="KW-0233">DNA recombination</keyword>
<organism evidence="8 9">
    <name type="scientific">Rhodohalobacter sulfatireducens</name>
    <dbReference type="NCBI Taxonomy" id="2911366"/>
    <lineage>
        <taxon>Bacteria</taxon>
        <taxon>Pseudomonadati</taxon>
        <taxon>Balneolota</taxon>
        <taxon>Balneolia</taxon>
        <taxon>Balneolales</taxon>
        <taxon>Balneolaceae</taxon>
        <taxon>Rhodohalobacter</taxon>
    </lineage>
</organism>
<feature type="domain" description="Core-binding (CB)" evidence="7">
    <location>
        <begin position="81"/>
        <end position="159"/>
    </location>
</feature>
<name>A0ABS9KAD3_9BACT</name>
<gene>
    <name evidence="8" type="ORF">L6773_04355</name>
</gene>
<dbReference type="Pfam" id="PF00589">
    <property type="entry name" value="Phage_integrase"/>
    <property type="match status" value="1"/>
</dbReference>
<proteinExistence type="inferred from homology"/>
<dbReference type="SUPFAM" id="SSF56349">
    <property type="entry name" value="DNA breaking-rejoining enzymes"/>
    <property type="match status" value="1"/>
</dbReference>
<comment type="caution">
    <text evidence="8">The sequence shown here is derived from an EMBL/GenBank/DDBJ whole genome shotgun (WGS) entry which is preliminary data.</text>
</comment>
<evidence type="ECO:0000256" key="1">
    <source>
        <dbReference type="ARBA" id="ARBA00008857"/>
    </source>
</evidence>
<dbReference type="PANTHER" id="PTHR30349">
    <property type="entry name" value="PHAGE INTEGRASE-RELATED"/>
    <property type="match status" value="1"/>
</dbReference>
<dbReference type="CDD" id="cd00796">
    <property type="entry name" value="INT_Rci_Hp1_C"/>
    <property type="match status" value="1"/>
</dbReference>
<dbReference type="PROSITE" id="PS51900">
    <property type="entry name" value="CB"/>
    <property type="match status" value="1"/>
</dbReference>
<evidence type="ECO:0000256" key="4">
    <source>
        <dbReference type="ARBA" id="ARBA00023172"/>
    </source>
</evidence>
<dbReference type="InterPro" id="IPR013762">
    <property type="entry name" value="Integrase-like_cat_sf"/>
</dbReference>
<evidence type="ECO:0000256" key="5">
    <source>
        <dbReference type="PROSITE-ProRule" id="PRU01248"/>
    </source>
</evidence>
<keyword evidence="3 5" id="KW-0238">DNA-binding</keyword>
<dbReference type="Gene3D" id="1.10.443.10">
    <property type="entry name" value="Intergrase catalytic core"/>
    <property type="match status" value="1"/>
</dbReference>
<keyword evidence="2" id="KW-0229">DNA integration</keyword>
<evidence type="ECO:0000256" key="2">
    <source>
        <dbReference type="ARBA" id="ARBA00022908"/>
    </source>
</evidence>
<accession>A0ABS9KAD3</accession>
<evidence type="ECO:0000259" key="7">
    <source>
        <dbReference type="PROSITE" id="PS51900"/>
    </source>
</evidence>